<evidence type="ECO:0000313" key="1">
    <source>
        <dbReference type="EMBL" id="QFZ19807.1"/>
    </source>
</evidence>
<dbReference type="Proteomes" id="UP000325787">
    <property type="component" value="Chromosome"/>
</dbReference>
<sequence length="151" mass="16266">MPEVVLRTGLHPTHPEALALAVVIDPQGSPGERAVALVGDYCYVDEEDGVAYILQTDAWAEGRVEDGVLVVDILVYPPVPEGHSAKIAELINEINFPDRSPHAPDAVRVLRVTGTTTHDTVPDETLVFLTPLDRLTADDMPLLFAPPPGTD</sequence>
<reference evidence="2" key="1">
    <citation type="journal article" date="2021" name="Curr. Microbiol.">
        <title>Complete genome of nocamycin-producing strain Saccharothrix syringae NRRL B-16468 reveals the biosynthetic potential for secondary metabolites.</title>
        <authorList>
            <person name="Mo X."/>
            <person name="Yang S."/>
        </authorList>
    </citation>
    <scope>NUCLEOTIDE SEQUENCE [LARGE SCALE GENOMIC DNA]</scope>
    <source>
        <strain evidence="2">ATCC 51364 / DSM 43886 / JCM 6844 / KCTC 9398 / NBRC 14523 / NRRL B-16468 / INA 2240</strain>
    </source>
</reference>
<name>A0A5Q0H0N9_SACSY</name>
<keyword evidence="2" id="KW-1185">Reference proteome</keyword>
<evidence type="ECO:0000313" key="2">
    <source>
        <dbReference type="Proteomes" id="UP000325787"/>
    </source>
</evidence>
<gene>
    <name evidence="1" type="ORF">EKG83_22370</name>
</gene>
<protein>
    <submittedName>
        <fullName evidence="1">Uncharacterized protein</fullName>
    </submittedName>
</protein>
<dbReference type="OrthoDB" id="3532784at2"/>
<proteinExistence type="predicted"/>
<dbReference type="EMBL" id="CP034550">
    <property type="protein sequence ID" value="QFZ19807.1"/>
    <property type="molecule type" value="Genomic_DNA"/>
</dbReference>
<dbReference type="AlphaFoldDB" id="A0A5Q0H0N9"/>
<dbReference type="KEGG" id="ssyi:EKG83_22370"/>
<organism evidence="1 2">
    <name type="scientific">Saccharothrix syringae</name>
    <name type="common">Nocardiopsis syringae</name>
    <dbReference type="NCBI Taxonomy" id="103733"/>
    <lineage>
        <taxon>Bacteria</taxon>
        <taxon>Bacillati</taxon>
        <taxon>Actinomycetota</taxon>
        <taxon>Actinomycetes</taxon>
        <taxon>Pseudonocardiales</taxon>
        <taxon>Pseudonocardiaceae</taxon>
        <taxon>Saccharothrix</taxon>
    </lineage>
</organism>
<dbReference type="RefSeq" id="WP_033429528.1">
    <property type="nucleotide sequence ID" value="NZ_CP034550.1"/>
</dbReference>
<accession>A0A5Q0H0N9</accession>